<dbReference type="Proteomes" id="UP001060215">
    <property type="component" value="Chromosome 2"/>
</dbReference>
<accession>A0ACC0I4I4</accession>
<dbReference type="EMBL" id="CM045759">
    <property type="protein sequence ID" value="KAI8020575.1"/>
    <property type="molecule type" value="Genomic_DNA"/>
</dbReference>
<evidence type="ECO:0000313" key="2">
    <source>
        <dbReference type="Proteomes" id="UP001060215"/>
    </source>
</evidence>
<protein>
    <submittedName>
        <fullName evidence="1">F-box/kelch-repeat protein</fullName>
    </submittedName>
</protein>
<gene>
    <name evidence="1" type="ORF">LOK49_LG04G03312</name>
</gene>
<name>A0ACC0I4I4_9ERIC</name>
<reference evidence="1 2" key="1">
    <citation type="journal article" date="2022" name="Plant J.">
        <title>Chromosome-level genome of Camellia lanceoleosa provides a valuable resource for understanding genome evolution and self-incompatibility.</title>
        <authorList>
            <person name="Gong W."/>
            <person name="Xiao S."/>
            <person name="Wang L."/>
            <person name="Liao Z."/>
            <person name="Chang Y."/>
            <person name="Mo W."/>
            <person name="Hu G."/>
            <person name="Li W."/>
            <person name="Zhao G."/>
            <person name="Zhu H."/>
            <person name="Hu X."/>
            <person name="Ji K."/>
            <person name="Xiang X."/>
            <person name="Song Q."/>
            <person name="Yuan D."/>
            <person name="Jin S."/>
            <person name="Zhang L."/>
        </authorList>
    </citation>
    <scope>NUCLEOTIDE SEQUENCE [LARGE SCALE GENOMIC DNA]</scope>
    <source>
        <strain evidence="1">SQ_2022a</strain>
    </source>
</reference>
<keyword evidence="2" id="KW-1185">Reference proteome</keyword>
<comment type="caution">
    <text evidence="1">The sequence shown here is derived from an EMBL/GenBank/DDBJ whole genome shotgun (WGS) entry which is preliminary data.</text>
</comment>
<evidence type="ECO:0000313" key="1">
    <source>
        <dbReference type="EMBL" id="KAI8020575.1"/>
    </source>
</evidence>
<sequence length="393" mass="46273">MTREVVENATTVNGGEKNENTWSNLPTLIVWMIKDRLDFPTNRRFAVVCKSWHEASLSYTINHQSTTREPPPWIMMTREVGESKRDFINISTGEKYTIDLPDFRKTIVLYSTKGWLLLVKVTTHTERNFLERYVDTDTDCPFFLLNPFTKAKIKLPLIPHIPEPYGAFTVVDANPQIVVLASAAFFNRRALPCINLWTIHVGVDQVWSQNSSTWQLPRTISMIPSVLIVGQVVYCFNRHSQVFVFDLLNSQFQDPMKIETAEFSIEPQFCVLENRGEIYKVSHRLDYKNCKVATMFYRLKTNSDWEHLNSEDLKDMHWYLISRPEYQCFVLKKKGPCEIYRNQMVDVDYNEYFKMHFFAAHERVRKFPSELNTIVRFRLMKDCRLITDWVDMG</sequence>
<organism evidence="1 2">
    <name type="scientific">Camellia lanceoleosa</name>
    <dbReference type="NCBI Taxonomy" id="1840588"/>
    <lineage>
        <taxon>Eukaryota</taxon>
        <taxon>Viridiplantae</taxon>
        <taxon>Streptophyta</taxon>
        <taxon>Embryophyta</taxon>
        <taxon>Tracheophyta</taxon>
        <taxon>Spermatophyta</taxon>
        <taxon>Magnoliopsida</taxon>
        <taxon>eudicotyledons</taxon>
        <taxon>Gunneridae</taxon>
        <taxon>Pentapetalae</taxon>
        <taxon>asterids</taxon>
        <taxon>Ericales</taxon>
        <taxon>Theaceae</taxon>
        <taxon>Camellia</taxon>
    </lineage>
</organism>
<proteinExistence type="predicted"/>